<feature type="non-terminal residue" evidence="2">
    <location>
        <position position="55"/>
    </location>
</feature>
<feature type="non-terminal residue" evidence="2">
    <location>
        <position position="1"/>
    </location>
</feature>
<protein>
    <submittedName>
        <fullName evidence="2">Uncharacterized protein</fullName>
    </submittedName>
</protein>
<name>A0ABD0NCN5_CIRMR</name>
<evidence type="ECO:0000313" key="3">
    <source>
        <dbReference type="Proteomes" id="UP001529510"/>
    </source>
</evidence>
<dbReference type="Proteomes" id="UP001529510">
    <property type="component" value="Unassembled WGS sequence"/>
</dbReference>
<accession>A0ABD0NCN5</accession>
<feature type="region of interest" description="Disordered" evidence="1">
    <location>
        <begin position="1"/>
        <end position="55"/>
    </location>
</feature>
<evidence type="ECO:0000313" key="2">
    <source>
        <dbReference type="EMBL" id="KAL0159803.1"/>
    </source>
</evidence>
<evidence type="ECO:0000256" key="1">
    <source>
        <dbReference type="SAM" id="MobiDB-lite"/>
    </source>
</evidence>
<proteinExistence type="predicted"/>
<organism evidence="2 3">
    <name type="scientific">Cirrhinus mrigala</name>
    <name type="common">Mrigala</name>
    <dbReference type="NCBI Taxonomy" id="683832"/>
    <lineage>
        <taxon>Eukaryota</taxon>
        <taxon>Metazoa</taxon>
        <taxon>Chordata</taxon>
        <taxon>Craniata</taxon>
        <taxon>Vertebrata</taxon>
        <taxon>Euteleostomi</taxon>
        <taxon>Actinopterygii</taxon>
        <taxon>Neopterygii</taxon>
        <taxon>Teleostei</taxon>
        <taxon>Ostariophysi</taxon>
        <taxon>Cypriniformes</taxon>
        <taxon>Cyprinidae</taxon>
        <taxon>Labeoninae</taxon>
        <taxon>Labeonini</taxon>
        <taxon>Cirrhinus</taxon>
    </lineage>
</organism>
<gene>
    <name evidence="2" type="ORF">M9458_043528</name>
</gene>
<comment type="caution">
    <text evidence="2">The sequence shown here is derived from an EMBL/GenBank/DDBJ whole genome shotgun (WGS) entry which is preliminary data.</text>
</comment>
<sequence length="55" mass="5608">CSGVSKDPSCDSKEETASGTYTSDALTMPAQVPVSLPWRPVGPDSSGDHGLAEEG</sequence>
<feature type="compositionally biased region" description="Basic and acidic residues" evidence="1">
    <location>
        <begin position="46"/>
        <end position="55"/>
    </location>
</feature>
<dbReference type="EMBL" id="JAMKFB020000022">
    <property type="protein sequence ID" value="KAL0159803.1"/>
    <property type="molecule type" value="Genomic_DNA"/>
</dbReference>
<dbReference type="AlphaFoldDB" id="A0ABD0NCN5"/>
<reference evidence="2 3" key="1">
    <citation type="submission" date="2024-05" db="EMBL/GenBank/DDBJ databases">
        <title>Genome sequencing and assembly of Indian major carp, Cirrhinus mrigala (Hamilton, 1822).</title>
        <authorList>
            <person name="Mohindra V."/>
            <person name="Chowdhury L.M."/>
            <person name="Lal K."/>
            <person name="Jena J.K."/>
        </authorList>
    </citation>
    <scope>NUCLEOTIDE SEQUENCE [LARGE SCALE GENOMIC DNA]</scope>
    <source>
        <strain evidence="2">CM1030</strain>
        <tissue evidence="2">Blood</tissue>
    </source>
</reference>
<keyword evidence="3" id="KW-1185">Reference proteome</keyword>